<feature type="region of interest" description="Disordered" evidence="1">
    <location>
        <begin position="270"/>
        <end position="350"/>
    </location>
</feature>
<keyword evidence="4" id="KW-1185">Reference proteome</keyword>
<evidence type="ECO:0000313" key="4">
    <source>
        <dbReference type="Proteomes" id="UP001160334"/>
    </source>
</evidence>
<feature type="compositionally biased region" description="Gly residues" evidence="1">
    <location>
        <begin position="270"/>
        <end position="290"/>
    </location>
</feature>
<organism evidence="3 4">
    <name type="scientific">Prescottella agglutinans</name>
    <dbReference type="NCBI Taxonomy" id="1644129"/>
    <lineage>
        <taxon>Bacteria</taxon>
        <taxon>Bacillati</taxon>
        <taxon>Actinomycetota</taxon>
        <taxon>Actinomycetes</taxon>
        <taxon>Mycobacteriales</taxon>
        <taxon>Nocardiaceae</taxon>
        <taxon>Prescottella</taxon>
    </lineage>
</organism>
<accession>A0ABT6M4V3</accession>
<evidence type="ECO:0000313" key="3">
    <source>
        <dbReference type="EMBL" id="MDH6279332.1"/>
    </source>
</evidence>
<dbReference type="EMBL" id="JARXVC010000001">
    <property type="protein sequence ID" value="MDH6279332.1"/>
    <property type="molecule type" value="Genomic_DNA"/>
</dbReference>
<dbReference type="Proteomes" id="UP001160334">
    <property type="component" value="Unassembled WGS sequence"/>
</dbReference>
<proteinExistence type="predicted"/>
<protein>
    <recommendedName>
        <fullName evidence="2">Glycine-rich domain-containing protein</fullName>
    </recommendedName>
</protein>
<gene>
    <name evidence="3" type="ORF">M2280_000537</name>
</gene>
<reference evidence="3 4" key="1">
    <citation type="submission" date="2023-04" db="EMBL/GenBank/DDBJ databases">
        <title>Forest soil microbial communities from Buena Vista Peninsula, Colon Province, Panama.</title>
        <authorList>
            <person name="Bouskill N."/>
        </authorList>
    </citation>
    <scope>NUCLEOTIDE SEQUENCE [LARGE SCALE GENOMIC DNA]</scope>
    <source>
        <strain evidence="3 4">CFH S0262</strain>
    </source>
</reference>
<evidence type="ECO:0000256" key="1">
    <source>
        <dbReference type="SAM" id="MobiDB-lite"/>
    </source>
</evidence>
<dbReference type="Pfam" id="PF21722">
    <property type="entry name" value="Gly_rich_2"/>
    <property type="match status" value="1"/>
</dbReference>
<dbReference type="InterPro" id="IPR049304">
    <property type="entry name" value="Gly_rich_dom"/>
</dbReference>
<name>A0ABT6M4V3_9NOCA</name>
<feature type="domain" description="Glycine-rich" evidence="2">
    <location>
        <begin position="110"/>
        <end position="353"/>
    </location>
</feature>
<comment type="caution">
    <text evidence="3">The sequence shown here is derived from an EMBL/GenBank/DDBJ whole genome shotgun (WGS) entry which is preliminary data.</text>
</comment>
<feature type="compositionally biased region" description="Gly residues" evidence="1">
    <location>
        <begin position="320"/>
        <end position="349"/>
    </location>
</feature>
<sequence length="360" mass="33964">MTSPGAPRPDGAYVVGTKFGQDVTEAGIRAQMRSQSLGGFGTAQNNLMGIDGILGGFANIVSAIFGTVNNTYVSELPVITNHRNGILALQDAFNQLILQGNSIVYTSPNTYHPSPGIVSIDVILIGGGGGGGSGRWDLIPANQHGGGGGGGGGEVHTTIPASMLPKNSNGTFKGIPIQMWPGGAGANSEDAPGSGGGDCIFGENDYLLKAGGGNGGSSGTGGGVSGAGGSGMIPGGWGGHGAYIDGVTATGGSSSTSAYDLHGGGGGGGGGGGAGFGTGGQGGISPGGQTPGAAGEAPSKVVATGGGGGAGAIRDTTVRGGQGAFPGGGGGGGGGGLTAPRVGRGGTGGNPIVFIIERMS</sequence>
<evidence type="ECO:0000259" key="2">
    <source>
        <dbReference type="Pfam" id="PF21722"/>
    </source>
</evidence>
<dbReference type="RefSeq" id="WP_280758700.1">
    <property type="nucleotide sequence ID" value="NZ_JARXVC010000001.1"/>
</dbReference>